<name>A0AA35CIW0_9FIRM</name>
<dbReference type="PIRSF" id="PIRSF001123">
    <property type="entry name" value="PepA_GA"/>
    <property type="match status" value="1"/>
</dbReference>
<dbReference type="Pfam" id="PF05343">
    <property type="entry name" value="Peptidase_M42"/>
    <property type="match status" value="1"/>
</dbReference>
<evidence type="ECO:0000313" key="7">
    <source>
        <dbReference type="EMBL" id="BDG59153.1"/>
    </source>
</evidence>
<dbReference type="Gene3D" id="2.40.30.40">
    <property type="entry name" value="Peptidase M42, domain 2"/>
    <property type="match status" value="1"/>
</dbReference>
<dbReference type="EMBL" id="AP025628">
    <property type="protein sequence ID" value="BDG59153.1"/>
    <property type="molecule type" value="Genomic_DNA"/>
</dbReference>
<comment type="similarity">
    <text evidence="1 6">Belongs to the peptidase M42 family.</text>
</comment>
<dbReference type="SUPFAM" id="SSF101821">
    <property type="entry name" value="Aminopeptidase/glucanase lid domain"/>
    <property type="match status" value="1"/>
</dbReference>
<proteinExistence type="inferred from homology"/>
<evidence type="ECO:0000256" key="5">
    <source>
        <dbReference type="ARBA" id="ARBA00022801"/>
    </source>
</evidence>
<dbReference type="SUPFAM" id="SSF53187">
    <property type="entry name" value="Zn-dependent exopeptidases"/>
    <property type="match status" value="1"/>
</dbReference>
<dbReference type="PANTHER" id="PTHR32481">
    <property type="entry name" value="AMINOPEPTIDASE"/>
    <property type="match status" value="1"/>
</dbReference>
<protein>
    <submittedName>
        <fullName evidence="7">Aminopeptidase</fullName>
    </submittedName>
</protein>
<dbReference type="PANTHER" id="PTHR32481:SF0">
    <property type="entry name" value="AMINOPEPTIDASE YPDE-RELATED"/>
    <property type="match status" value="1"/>
</dbReference>
<dbReference type="InterPro" id="IPR051464">
    <property type="entry name" value="Peptidase_M42_aminopept"/>
</dbReference>
<dbReference type="RefSeq" id="WP_264843268.1">
    <property type="nucleotide sequence ID" value="NZ_AP025628.1"/>
</dbReference>
<dbReference type="AlphaFoldDB" id="A0AA35CIW0"/>
<organism evidence="7 8">
    <name type="scientific">Caldinitratiruptor microaerophilus</name>
    <dbReference type="NCBI Taxonomy" id="671077"/>
    <lineage>
        <taxon>Bacteria</taxon>
        <taxon>Bacillati</taxon>
        <taxon>Bacillota</taxon>
        <taxon>Clostridia</taxon>
        <taxon>Eubacteriales</taxon>
        <taxon>Symbiobacteriaceae</taxon>
        <taxon>Caldinitratiruptor</taxon>
    </lineage>
</organism>
<evidence type="ECO:0000256" key="6">
    <source>
        <dbReference type="PIRNR" id="PIRNR001123"/>
    </source>
</evidence>
<accession>A0AA35CIW0</accession>
<keyword evidence="4" id="KW-0479">Metal-binding</keyword>
<dbReference type="GO" id="GO:0006508">
    <property type="term" value="P:proteolysis"/>
    <property type="evidence" value="ECO:0007669"/>
    <property type="project" value="UniProtKB-KW"/>
</dbReference>
<gene>
    <name evidence="7" type="ORF">caldi_02430</name>
</gene>
<sequence length="339" mass="34540">MKDLLGQLSGLWGPPGREEAVAKALADLVRPHVDEVRTDALGNVLAVRRAGSAPARRLLLLAGMDGPGGVVLDGTAEGYLRFAPVGGLSLVAARGQRVRFADGTAGVVGGEPVEDPKDLKVQNSWIDIGARDRDDALARVAPGSFFALDQPLTAIGDWVAGPNLAGRAGCAVLVALAGRLARNPGHRNEVHLAFTVQGTVAPRGARTAAFQVQPDLAVVVTAAPDEPGAGRARVGQGPVLRLREAGWVLRAPARRELEEAARTAGVRWQPEVAEKGASDAPGAEAAAGGVPVAVAGYPVRYRGTPAEVVAPADLEALVDWLAALATGTAGAAASAAASA</sequence>
<dbReference type="Proteomes" id="UP001163687">
    <property type="component" value="Chromosome"/>
</dbReference>
<dbReference type="GO" id="GO:0046872">
    <property type="term" value="F:metal ion binding"/>
    <property type="evidence" value="ECO:0007669"/>
    <property type="project" value="UniProtKB-UniRule"/>
</dbReference>
<dbReference type="InterPro" id="IPR008007">
    <property type="entry name" value="Peptidase_M42"/>
</dbReference>
<dbReference type="Gene3D" id="3.40.630.10">
    <property type="entry name" value="Zn peptidases"/>
    <property type="match status" value="1"/>
</dbReference>
<evidence type="ECO:0000256" key="4">
    <source>
        <dbReference type="ARBA" id="ARBA00022723"/>
    </source>
</evidence>
<evidence type="ECO:0000256" key="3">
    <source>
        <dbReference type="ARBA" id="ARBA00022670"/>
    </source>
</evidence>
<evidence type="ECO:0000256" key="2">
    <source>
        <dbReference type="ARBA" id="ARBA00022438"/>
    </source>
</evidence>
<keyword evidence="2 7" id="KW-0031">Aminopeptidase</keyword>
<keyword evidence="8" id="KW-1185">Reference proteome</keyword>
<evidence type="ECO:0000313" key="8">
    <source>
        <dbReference type="Proteomes" id="UP001163687"/>
    </source>
</evidence>
<keyword evidence="5" id="KW-0378">Hydrolase</keyword>
<evidence type="ECO:0000256" key="1">
    <source>
        <dbReference type="ARBA" id="ARBA00006272"/>
    </source>
</evidence>
<reference evidence="7" key="1">
    <citation type="submission" date="2022-03" db="EMBL/GenBank/DDBJ databases">
        <title>Complete genome sequence of Caldinitratiruptor microaerophilus.</title>
        <authorList>
            <person name="Mukaiyama R."/>
            <person name="Nishiyama T."/>
            <person name="Ueda K."/>
        </authorList>
    </citation>
    <scope>NUCLEOTIDE SEQUENCE</scope>
    <source>
        <strain evidence="7">JCM 16183</strain>
    </source>
</reference>
<dbReference type="GO" id="GO:0004177">
    <property type="term" value="F:aminopeptidase activity"/>
    <property type="evidence" value="ECO:0007669"/>
    <property type="project" value="UniProtKB-UniRule"/>
</dbReference>
<keyword evidence="3" id="KW-0645">Protease</keyword>
<dbReference type="KEGG" id="cmic:caldi_02430"/>
<dbReference type="InterPro" id="IPR023367">
    <property type="entry name" value="Peptidase_M42_dom2"/>
</dbReference>